<dbReference type="GO" id="GO:0046052">
    <property type="term" value="P:UTP catabolic process"/>
    <property type="evidence" value="ECO:0007669"/>
    <property type="project" value="TreeGrafter"/>
</dbReference>
<dbReference type="PANTHER" id="PTHR30522">
    <property type="entry name" value="NUCLEOSIDE TRIPHOSPHATE PYROPHOSPHOHYDROLASE"/>
    <property type="match status" value="1"/>
</dbReference>
<dbReference type="InterPro" id="IPR004518">
    <property type="entry name" value="MazG-like_dom"/>
</dbReference>
<dbReference type="FunFam" id="1.10.287.1080:FF:000001">
    <property type="entry name" value="Nucleoside triphosphate pyrophosphohydrolase"/>
    <property type="match status" value="1"/>
</dbReference>
<proteinExistence type="inferred from homology"/>
<evidence type="ECO:0000256" key="1">
    <source>
        <dbReference type="ARBA" id="ARBA00052141"/>
    </source>
</evidence>
<gene>
    <name evidence="6" type="ORF">EG244_09045</name>
</gene>
<dbReference type="GO" id="GO:0006203">
    <property type="term" value="P:dGTP catabolic process"/>
    <property type="evidence" value="ECO:0007669"/>
    <property type="project" value="TreeGrafter"/>
</dbReference>
<dbReference type="Pfam" id="PF03819">
    <property type="entry name" value="MazG"/>
    <property type="match status" value="2"/>
</dbReference>
<comment type="catalytic activity">
    <reaction evidence="1">
        <text>ATP + H2O = AMP + diphosphate + H(+)</text>
        <dbReference type="Rhea" id="RHEA:14245"/>
        <dbReference type="ChEBI" id="CHEBI:15377"/>
        <dbReference type="ChEBI" id="CHEBI:15378"/>
        <dbReference type="ChEBI" id="CHEBI:30616"/>
        <dbReference type="ChEBI" id="CHEBI:33019"/>
        <dbReference type="ChEBI" id="CHEBI:456215"/>
        <dbReference type="EC" id="3.6.1.8"/>
    </reaction>
</comment>
<accession>A0A3P3DLS0</accession>
<dbReference type="GO" id="GO:0046076">
    <property type="term" value="P:dTTP catabolic process"/>
    <property type="evidence" value="ECO:0007669"/>
    <property type="project" value="TreeGrafter"/>
</dbReference>
<dbReference type="GO" id="GO:0006950">
    <property type="term" value="P:response to stress"/>
    <property type="evidence" value="ECO:0007669"/>
    <property type="project" value="UniProtKB-ARBA"/>
</dbReference>
<feature type="domain" description="NTP pyrophosphohydrolase MazG-like" evidence="5">
    <location>
        <begin position="40"/>
        <end position="113"/>
    </location>
</feature>
<dbReference type="SUPFAM" id="SSF101386">
    <property type="entry name" value="all-alpha NTP pyrophosphatases"/>
    <property type="match status" value="2"/>
</dbReference>
<comment type="similarity">
    <text evidence="2">Belongs to the nucleoside triphosphate pyrophosphohydrolase family.</text>
</comment>
<dbReference type="GO" id="GO:0047693">
    <property type="term" value="F:ATP diphosphatase activity"/>
    <property type="evidence" value="ECO:0007669"/>
    <property type="project" value="UniProtKB-EC"/>
</dbReference>
<reference evidence="6 7" key="1">
    <citation type="submission" date="2018-11" db="EMBL/GenBank/DDBJ databases">
        <title>Gemmobacter sp. nov., YIM 102744-1 draft genome.</title>
        <authorList>
            <person name="Li G."/>
            <person name="Jiang Y."/>
        </authorList>
    </citation>
    <scope>NUCLEOTIDE SEQUENCE [LARGE SCALE GENOMIC DNA]</scope>
    <source>
        <strain evidence="6 7">YIM 102744-1</strain>
    </source>
</reference>
<evidence type="ECO:0000313" key="7">
    <source>
        <dbReference type="Proteomes" id="UP000282125"/>
    </source>
</evidence>
<dbReference type="EMBL" id="RRAZ01000011">
    <property type="protein sequence ID" value="RRH75121.1"/>
    <property type="molecule type" value="Genomic_DNA"/>
</dbReference>
<dbReference type="NCBIfam" id="TIGR00444">
    <property type="entry name" value="mazG"/>
    <property type="match status" value="1"/>
</dbReference>
<dbReference type="GO" id="GO:0046047">
    <property type="term" value="P:TTP catabolic process"/>
    <property type="evidence" value="ECO:0007669"/>
    <property type="project" value="TreeGrafter"/>
</dbReference>
<feature type="domain" description="NTP pyrophosphohydrolase MazG-like" evidence="5">
    <location>
        <begin position="177"/>
        <end position="238"/>
    </location>
</feature>
<dbReference type="InterPro" id="IPR048015">
    <property type="entry name" value="NTP-PPase_MazG-like_N"/>
</dbReference>
<dbReference type="CDD" id="cd11528">
    <property type="entry name" value="NTP-PPase_MazG_Nterm"/>
    <property type="match status" value="1"/>
</dbReference>
<keyword evidence="6" id="KW-0378">Hydrolase</keyword>
<dbReference type="Proteomes" id="UP000282125">
    <property type="component" value="Unassembled WGS sequence"/>
</dbReference>
<evidence type="ECO:0000256" key="3">
    <source>
        <dbReference type="ARBA" id="ARBA00066372"/>
    </source>
</evidence>
<dbReference type="CDD" id="cd11529">
    <property type="entry name" value="NTP-PPase_MazG_Cterm"/>
    <property type="match status" value="1"/>
</dbReference>
<evidence type="ECO:0000313" key="6">
    <source>
        <dbReference type="EMBL" id="RRH75121.1"/>
    </source>
</evidence>
<dbReference type="FunFam" id="1.10.287.1080:FF:000003">
    <property type="entry name" value="Nucleoside triphosphate pyrophosphohydrolase"/>
    <property type="match status" value="1"/>
</dbReference>
<protein>
    <recommendedName>
        <fullName evidence="4">Nucleoside triphosphate pyrophosphohydrolase</fullName>
        <ecNumber evidence="3">3.6.1.8</ecNumber>
    </recommendedName>
</protein>
<dbReference type="PANTHER" id="PTHR30522:SF0">
    <property type="entry name" value="NUCLEOSIDE TRIPHOSPHATE PYROPHOSPHOHYDROLASE"/>
    <property type="match status" value="1"/>
</dbReference>
<dbReference type="EC" id="3.6.1.8" evidence="3"/>
<organism evidence="6 7">
    <name type="scientific">Falsigemmobacter faecalis</name>
    <dbReference type="NCBI Taxonomy" id="2488730"/>
    <lineage>
        <taxon>Bacteria</taxon>
        <taxon>Pseudomonadati</taxon>
        <taxon>Pseudomonadota</taxon>
        <taxon>Alphaproteobacteria</taxon>
        <taxon>Rhodobacterales</taxon>
        <taxon>Paracoccaceae</taxon>
        <taxon>Falsigemmobacter</taxon>
    </lineage>
</organism>
<dbReference type="RefSeq" id="WP_124964688.1">
    <property type="nucleotide sequence ID" value="NZ_RRAZ01000011.1"/>
</dbReference>
<dbReference type="InterPro" id="IPR011551">
    <property type="entry name" value="NTP_PyrPHydrolase_MazG"/>
</dbReference>
<dbReference type="InterPro" id="IPR048011">
    <property type="entry name" value="NTP-PPase_MazG-like_C"/>
</dbReference>
<dbReference type="NCBIfam" id="NF007113">
    <property type="entry name" value="PRK09562.1"/>
    <property type="match status" value="1"/>
</dbReference>
<dbReference type="Gene3D" id="1.10.287.1080">
    <property type="entry name" value="MazG-like"/>
    <property type="match status" value="2"/>
</dbReference>
<dbReference type="GO" id="GO:0046081">
    <property type="term" value="P:dUTP catabolic process"/>
    <property type="evidence" value="ECO:0007669"/>
    <property type="project" value="TreeGrafter"/>
</dbReference>
<evidence type="ECO:0000256" key="2">
    <source>
        <dbReference type="ARBA" id="ARBA00061115"/>
    </source>
</evidence>
<evidence type="ECO:0000259" key="5">
    <source>
        <dbReference type="Pfam" id="PF03819"/>
    </source>
</evidence>
<name>A0A3P3DLS0_9RHOB</name>
<dbReference type="OrthoDB" id="9808939at2"/>
<evidence type="ECO:0000256" key="4">
    <source>
        <dbReference type="ARBA" id="ARBA00074799"/>
    </source>
</evidence>
<dbReference type="GO" id="GO:0046061">
    <property type="term" value="P:dATP catabolic process"/>
    <property type="evidence" value="ECO:0007669"/>
    <property type="project" value="TreeGrafter"/>
</dbReference>
<sequence>MQNPAESQLIHDRSAGVARLLAIMEALRHPVHGCPWDVKQSFTSITPYTIEEAYEVVDAITREAWEELPGELGDLLLQVVFYARMAEEAGRFDFDGVVQSVCDKMVARHPHVFGDQSNEKTPEQQKIDWETLKAAERGGARVLDGVALGLPALTRAVKLQNRAARVGFDWPETVQVLDKLLEESRELVEAKDSLGPEELREEFGDLMFVMANLARHLKIDPEAALRGANEKFIRRFTHIEDVLQAEGRSPAESDLAEMDRLWDEAKGLDKAGRLAGGRAVRAVREE</sequence>
<dbReference type="AlphaFoldDB" id="A0A3P3DLS0"/>
<keyword evidence="7" id="KW-1185">Reference proteome</keyword>
<comment type="caution">
    <text evidence="6">The sequence shown here is derived from an EMBL/GenBank/DDBJ whole genome shotgun (WGS) entry which is preliminary data.</text>
</comment>